<protein>
    <submittedName>
        <fullName evidence="2">Uncharacterized protein</fullName>
    </submittedName>
</protein>
<name>A0A0F9KP76_9ZZZZ</name>
<proteinExistence type="predicted"/>
<organism evidence="2">
    <name type="scientific">marine sediment metagenome</name>
    <dbReference type="NCBI Taxonomy" id="412755"/>
    <lineage>
        <taxon>unclassified sequences</taxon>
        <taxon>metagenomes</taxon>
        <taxon>ecological metagenomes</taxon>
    </lineage>
</organism>
<keyword evidence="1" id="KW-0812">Transmembrane</keyword>
<sequence>MQCKICKNKMPNNLWRKPICNQCKNKKGFKNFNDGDWLFFATFGMFASSLMMGLSIGNFDFANEIIIYLVPMALMSYGYSLLLNSKNKKARRVKDK</sequence>
<accession>A0A0F9KP76</accession>
<evidence type="ECO:0000256" key="1">
    <source>
        <dbReference type="SAM" id="Phobius"/>
    </source>
</evidence>
<gene>
    <name evidence="2" type="ORF">LCGC14_1678910</name>
</gene>
<feature type="transmembrane region" description="Helical" evidence="1">
    <location>
        <begin position="37"/>
        <end position="59"/>
    </location>
</feature>
<comment type="caution">
    <text evidence="2">The sequence shown here is derived from an EMBL/GenBank/DDBJ whole genome shotgun (WGS) entry which is preliminary data.</text>
</comment>
<dbReference type="EMBL" id="LAZR01014522">
    <property type="protein sequence ID" value="KKM17125.1"/>
    <property type="molecule type" value="Genomic_DNA"/>
</dbReference>
<dbReference type="AlphaFoldDB" id="A0A0F9KP76"/>
<feature type="transmembrane region" description="Helical" evidence="1">
    <location>
        <begin position="65"/>
        <end position="84"/>
    </location>
</feature>
<reference evidence="2" key="1">
    <citation type="journal article" date="2015" name="Nature">
        <title>Complex archaea that bridge the gap between prokaryotes and eukaryotes.</title>
        <authorList>
            <person name="Spang A."/>
            <person name="Saw J.H."/>
            <person name="Jorgensen S.L."/>
            <person name="Zaremba-Niedzwiedzka K."/>
            <person name="Martijn J."/>
            <person name="Lind A.E."/>
            <person name="van Eijk R."/>
            <person name="Schleper C."/>
            <person name="Guy L."/>
            <person name="Ettema T.J."/>
        </authorList>
    </citation>
    <scope>NUCLEOTIDE SEQUENCE</scope>
</reference>
<keyword evidence="1" id="KW-0472">Membrane</keyword>
<keyword evidence="1" id="KW-1133">Transmembrane helix</keyword>
<evidence type="ECO:0000313" key="2">
    <source>
        <dbReference type="EMBL" id="KKM17125.1"/>
    </source>
</evidence>